<accession>A0ABQ8FNS0</accession>
<dbReference type="PANTHER" id="PTHR13459">
    <property type="entry name" value="E3 UBIQUITIN-PROTEIN LIGASE RNF220 ISOFORM X1"/>
    <property type="match status" value="1"/>
</dbReference>
<dbReference type="Pfam" id="PF15926">
    <property type="entry name" value="RNF220"/>
    <property type="match status" value="1"/>
</dbReference>
<dbReference type="EMBL" id="JAFCIX010000004">
    <property type="protein sequence ID" value="KAH6601501.1"/>
    <property type="molecule type" value="Genomic_DNA"/>
</dbReference>
<evidence type="ECO:0000259" key="2">
    <source>
        <dbReference type="Pfam" id="PF15926"/>
    </source>
</evidence>
<proteinExistence type="predicted"/>
<gene>
    <name evidence="3" type="ORF">BASA50_001538</name>
</gene>
<sequence>MRTYNYADWLFSPPKNRATPQAAYPSADRGSPRAVLPTALFLGQVHALATSLAYAGCSMHSQILRLESLQRLESQATFDAATLTMTKFKLVFSRHPSTELLSTDVLPQDTSRQQQHPALPTTTAMSLSIPSPLSESIISELPATSSQSVVLPALTTLNPNNVNVTLSAAASHRIIPVPNPNPLLPTPHTSTIAQTTAAARTTQCPICGNHIRAEDLESHYNAELSIVDCNPYVIPSLAASQNERSRRGAAVAAVAAMNKIQEKSKGPALIDENEKTLQRVRVERIKRSTGRGGNQLGNNGGKKRQRGGAQAQHSSEGAYIDHPDESICFICGLFLPRGAAAINDHLDRCLEKGAKSSPTSAGGSGAEIETGSGTVPLEASSSKPWLEYTWGGEVRVRATALLEGNFEASGFTVNKKTYVDTEEDIDIDEDGTDEFGIPQFHEDDIKPYMDVEIDIENESDAHEQTVVESSLVFSRAEETVNDATSESSHDKLVIESLKAHIRAIQGLGSKMSYLPRSISRTTCIHHMLACPLPELLASHIGI</sequence>
<evidence type="ECO:0000313" key="4">
    <source>
        <dbReference type="Proteomes" id="UP001648503"/>
    </source>
</evidence>
<dbReference type="InterPro" id="IPR052443">
    <property type="entry name" value="E3_ubiq-ligase_RNF220-like"/>
</dbReference>
<evidence type="ECO:0000313" key="3">
    <source>
        <dbReference type="EMBL" id="KAH6601501.1"/>
    </source>
</evidence>
<protein>
    <recommendedName>
        <fullName evidence="2">E3 ubiquitin-protein ligase RNF220 middle domain-containing protein</fullName>
    </recommendedName>
</protein>
<keyword evidence="4" id="KW-1185">Reference proteome</keyword>
<feature type="region of interest" description="Disordered" evidence="1">
    <location>
        <begin position="284"/>
        <end position="317"/>
    </location>
</feature>
<name>A0ABQ8FNS0_9FUNG</name>
<reference evidence="3 4" key="1">
    <citation type="submission" date="2021-02" db="EMBL/GenBank/DDBJ databases">
        <title>Variation within the Batrachochytrium salamandrivorans European outbreak.</title>
        <authorList>
            <person name="Kelly M."/>
            <person name="Pasmans F."/>
            <person name="Shea T.P."/>
            <person name="Munoz J.F."/>
            <person name="Carranza S."/>
            <person name="Cuomo C.A."/>
            <person name="Martel A."/>
        </authorList>
    </citation>
    <scope>NUCLEOTIDE SEQUENCE [LARGE SCALE GENOMIC DNA]</scope>
    <source>
        <strain evidence="3 4">AMFP18/2</strain>
    </source>
</reference>
<dbReference type="PANTHER" id="PTHR13459:SF1">
    <property type="entry name" value="E3 UBIQUITIN-PROTEIN LIGASE RNF220 ISOFORM X1"/>
    <property type="match status" value="1"/>
</dbReference>
<dbReference type="InterPro" id="IPR031824">
    <property type="entry name" value="RNF220_mid"/>
</dbReference>
<comment type="caution">
    <text evidence="3">The sequence shown here is derived from an EMBL/GenBank/DDBJ whole genome shotgun (WGS) entry which is preliminary data.</text>
</comment>
<organism evidence="3 4">
    <name type="scientific">Batrachochytrium salamandrivorans</name>
    <dbReference type="NCBI Taxonomy" id="1357716"/>
    <lineage>
        <taxon>Eukaryota</taxon>
        <taxon>Fungi</taxon>
        <taxon>Fungi incertae sedis</taxon>
        <taxon>Chytridiomycota</taxon>
        <taxon>Chytridiomycota incertae sedis</taxon>
        <taxon>Chytridiomycetes</taxon>
        <taxon>Rhizophydiales</taxon>
        <taxon>Rhizophydiales incertae sedis</taxon>
        <taxon>Batrachochytrium</taxon>
    </lineage>
</organism>
<evidence type="ECO:0000256" key="1">
    <source>
        <dbReference type="SAM" id="MobiDB-lite"/>
    </source>
</evidence>
<dbReference type="Proteomes" id="UP001648503">
    <property type="component" value="Unassembled WGS sequence"/>
</dbReference>
<feature type="compositionally biased region" description="Gly residues" evidence="1">
    <location>
        <begin position="290"/>
        <end position="300"/>
    </location>
</feature>
<feature type="region of interest" description="Disordered" evidence="1">
    <location>
        <begin position="353"/>
        <end position="378"/>
    </location>
</feature>
<feature type="domain" description="E3 ubiquitin-protein ligase RNF220 middle" evidence="2">
    <location>
        <begin position="201"/>
        <end position="468"/>
    </location>
</feature>